<evidence type="ECO:0000256" key="1">
    <source>
        <dbReference type="ARBA" id="ARBA00004123"/>
    </source>
</evidence>
<dbReference type="InterPro" id="IPR036985">
    <property type="entry name" value="Transglutaminase-like_sf"/>
</dbReference>
<proteinExistence type="inferred from homology"/>
<evidence type="ECO:0000256" key="4">
    <source>
        <dbReference type="ARBA" id="ARBA00023204"/>
    </source>
</evidence>
<gene>
    <name evidence="10" type="ORF">QN277_019670</name>
</gene>
<dbReference type="FunFam" id="3.30.70.2460:FF:000001">
    <property type="entry name" value="DNA repair protein Rad4 family"/>
    <property type="match status" value="1"/>
</dbReference>
<dbReference type="PANTHER" id="PTHR12135">
    <property type="entry name" value="DNA REPAIR PROTEIN XP-C / RAD4"/>
    <property type="match status" value="1"/>
</dbReference>
<dbReference type="AlphaFoldDB" id="A0AAE1KDQ0"/>
<evidence type="ECO:0000313" key="10">
    <source>
        <dbReference type="EMBL" id="KAK4270905.1"/>
    </source>
</evidence>
<dbReference type="SUPFAM" id="SSF54001">
    <property type="entry name" value="Cysteine proteinases"/>
    <property type="match status" value="1"/>
</dbReference>
<dbReference type="InterPro" id="IPR018325">
    <property type="entry name" value="Rad4/PNGase_transGLS-fold"/>
</dbReference>
<name>A0AAE1KDQ0_9FABA</name>
<dbReference type="GO" id="GO:0005737">
    <property type="term" value="C:cytoplasm"/>
    <property type="evidence" value="ECO:0007669"/>
    <property type="project" value="TreeGrafter"/>
</dbReference>
<feature type="region of interest" description="Disordered" evidence="6">
    <location>
        <begin position="1"/>
        <end position="20"/>
    </location>
</feature>
<protein>
    <recommendedName>
        <fullName evidence="12">DNA repair protein RAD4</fullName>
    </recommendedName>
</protein>
<feature type="domain" description="Rad4 beta-hairpin" evidence="7">
    <location>
        <begin position="592"/>
        <end position="643"/>
    </location>
</feature>
<evidence type="ECO:0000256" key="5">
    <source>
        <dbReference type="ARBA" id="ARBA00023242"/>
    </source>
</evidence>
<organism evidence="10 11">
    <name type="scientific">Acacia crassicarpa</name>
    <name type="common">northern wattle</name>
    <dbReference type="NCBI Taxonomy" id="499986"/>
    <lineage>
        <taxon>Eukaryota</taxon>
        <taxon>Viridiplantae</taxon>
        <taxon>Streptophyta</taxon>
        <taxon>Embryophyta</taxon>
        <taxon>Tracheophyta</taxon>
        <taxon>Spermatophyta</taxon>
        <taxon>Magnoliopsida</taxon>
        <taxon>eudicotyledons</taxon>
        <taxon>Gunneridae</taxon>
        <taxon>Pentapetalae</taxon>
        <taxon>rosids</taxon>
        <taxon>fabids</taxon>
        <taxon>Fabales</taxon>
        <taxon>Fabaceae</taxon>
        <taxon>Caesalpinioideae</taxon>
        <taxon>mimosoid clade</taxon>
        <taxon>Acacieae</taxon>
        <taxon>Acacia</taxon>
    </lineage>
</organism>
<comment type="subcellular location">
    <subcellularLocation>
        <location evidence="1">Nucleus</location>
    </subcellularLocation>
</comment>
<feature type="compositionally biased region" description="Basic residues" evidence="6">
    <location>
        <begin position="1"/>
        <end position="13"/>
    </location>
</feature>
<keyword evidence="4" id="KW-0234">DNA repair</keyword>
<dbReference type="EMBL" id="JAWXYG010000005">
    <property type="protein sequence ID" value="KAK4270905.1"/>
    <property type="molecule type" value="Genomic_DNA"/>
</dbReference>
<evidence type="ECO:0000256" key="3">
    <source>
        <dbReference type="ARBA" id="ARBA00022763"/>
    </source>
</evidence>
<dbReference type="GO" id="GO:0006298">
    <property type="term" value="P:mismatch repair"/>
    <property type="evidence" value="ECO:0007669"/>
    <property type="project" value="TreeGrafter"/>
</dbReference>
<feature type="domain" description="Rad4 beta-hairpin" evidence="8">
    <location>
        <begin position="645"/>
        <end position="709"/>
    </location>
</feature>
<evidence type="ECO:0000256" key="6">
    <source>
        <dbReference type="SAM" id="MobiDB-lite"/>
    </source>
</evidence>
<evidence type="ECO:0000259" key="7">
    <source>
        <dbReference type="SMART" id="SM01030"/>
    </source>
</evidence>
<comment type="similarity">
    <text evidence="2">Belongs to the XPC family.</text>
</comment>
<comment type="caution">
    <text evidence="10">The sequence shown here is derived from an EMBL/GenBank/DDBJ whole genome shotgun (WGS) entry which is preliminary data.</text>
</comment>
<dbReference type="SMART" id="SM01031">
    <property type="entry name" value="BHD_2"/>
    <property type="match status" value="1"/>
</dbReference>
<accession>A0AAE1KDQ0</accession>
<feature type="domain" description="Rad4 beta-hairpin" evidence="9">
    <location>
        <begin position="716"/>
        <end position="790"/>
    </location>
</feature>
<evidence type="ECO:0000259" key="8">
    <source>
        <dbReference type="SMART" id="SM01031"/>
    </source>
</evidence>
<dbReference type="InterPro" id="IPR018328">
    <property type="entry name" value="Rad4_beta-hairpin_dom3"/>
</dbReference>
<dbReference type="Pfam" id="PF10404">
    <property type="entry name" value="BHD_2"/>
    <property type="match status" value="1"/>
</dbReference>
<dbReference type="InterPro" id="IPR042488">
    <property type="entry name" value="Rad4_BHD3_sf"/>
</dbReference>
<dbReference type="Proteomes" id="UP001293593">
    <property type="component" value="Unassembled WGS sequence"/>
</dbReference>
<feature type="compositionally biased region" description="Polar residues" evidence="6">
    <location>
        <begin position="359"/>
        <end position="368"/>
    </location>
</feature>
<dbReference type="InterPro" id="IPR018327">
    <property type="entry name" value="BHD_2"/>
</dbReference>
<dbReference type="Pfam" id="PF03835">
    <property type="entry name" value="Rad4"/>
    <property type="match status" value="1"/>
</dbReference>
<dbReference type="SMART" id="SM01030">
    <property type="entry name" value="BHD_1"/>
    <property type="match status" value="1"/>
</dbReference>
<keyword evidence="11" id="KW-1185">Reference proteome</keyword>
<evidence type="ECO:0008006" key="12">
    <source>
        <dbReference type="Google" id="ProtNLM"/>
    </source>
</evidence>
<dbReference type="Pfam" id="PF10405">
    <property type="entry name" value="BHD_3"/>
    <property type="match status" value="1"/>
</dbReference>
<dbReference type="PANTHER" id="PTHR12135:SF0">
    <property type="entry name" value="DNA REPAIR PROTEIN COMPLEMENTING XP-C CELLS"/>
    <property type="match status" value="1"/>
</dbReference>
<dbReference type="Gene3D" id="3.90.260.10">
    <property type="entry name" value="Transglutaminase-like"/>
    <property type="match status" value="1"/>
</dbReference>
<evidence type="ECO:0000259" key="9">
    <source>
        <dbReference type="SMART" id="SM01032"/>
    </source>
</evidence>
<dbReference type="Pfam" id="PF10403">
    <property type="entry name" value="BHD_1"/>
    <property type="match status" value="1"/>
</dbReference>
<keyword evidence="5" id="KW-0539">Nucleus</keyword>
<dbReference type="GO" id="GO:0003697">
    <property type="term" value="F:single-stranded DNA binding"/>
    <property type="evidence" value="ECO:0007669"/>
    <property type="project" value="TreeGrafter"/>
</dbReference>
<dbReference type="InterPro" id="IPR004583">
    <property type="entry name" value="DNA_repair_Rad4"/>
</dbReference>
<keyword evidence="3" id="KW-0227">DNA damage</keyword>
<dbReference type="Gene3D" id="2.20.20.110">
    <property type="entry name" value="Rad4, beta-hairpin domain BHD1"/>
    <property type="match status" value="1"/>
</dbReference>
<dbReference type="Gene3D" id="3.30.70.2460">
    <property type="entry name" value="Rad4, beta-hairpin domain BHD3"/>
    <property type="match status" value="1"/>
</dbReference>
<dbReference type="GO" id="GO:0003684">
    <property type="term" value="F:damaged DNA binding"/>
    <property type="evidence" value="ECO:0007669"/>
    <property type="project" value="InterPro"/>
</dbReference>
<dbReference type="SMART" id="SM01032">
    <property type="entry name" value="BHD_3"/>
    <property type="match status" value="1"/>
</dbReference>
<dbReference type="GO" id="GO:0071942">
    <property type="term" value="C:XPC complex"/>
    <property type="evidence" value="ECO:0007669"/>
    <property type="project" value="TreeGrafter"/>
</dbReference>
<evidence type="ECO:0000256" key="2">
    <source>
        <dbReference type="ARBA" id="ARBA00009525"/>
    </source>
</evidence>
<dbReference type="GO" id="GO:0000111">
    <property type="term" value="C:nucleotide-excision repair factor 2 complex"/>
    <property type="evidence" value="ECO:0007669"/>
    <property type="project" value="TreeGrafter"/>
</dbReference>
<feature type="region of interest" description="Disordered" evidence="6">
    <location>
        <begin position="321"/>
        <end position="375"/>
    </location>
</feature>
<dbReference type="GO" id="GO:0006289">
    <property type="term" value="P:nucleotide-excision repair"/>
    <property type="evidence" value="ECO:0007669"/>
    <property type="project" value="InterPro"/>
</dbReference>
<evidence type="ECO:0000313" key="11">
    <source>
        <dbReference type="Proteomes" id="UP001293593"/>
    </source>
</evidence>
<sequence>MRSRGRSKQKRRASGSGVLAKTCPEAGDKLISCANEVGSSMKETDDSNLHLDHLAGVPQSESERNEYQALEPVLPPKTLETGHCSRNIMRNESLKEKCDDVSLDKSHLNNKEDLDDSDWEEGSIATDDHRMTIELNVTPDLSMQKRIRRALSQDKGFAELVHKVHLLCLLSRGRLIDRVCDDPLIQASLLSLLPAHLLQLSNVTKLTSKALYPLVAWFHNSFRVRKFMSAEVSFHSALASALETREGSFEEIAALSVALFRALKLTTRFVSILDVASLKPGQSIRSDASGSSKGIFNASTVMVSRPEEDFRPPKKLFSGYVRENSSESSLGQSHERKEGHSTSHVTESRNPPFVDELNGSASNSQNSETEYDHPDCVTNRIGKLKRKGDLEYEMQLEMALSATAIRDESKKESCLRILNADSEKINCSSKRTKRIISDESLTFPNEISTTVGPMKFESPLYWAEVYCNGENLTGKWVHIDVINLIIDGEHKVESMVASCKTSLRYVLAFAGQGAKDVTRRYCTKWHKIASQRVSSMWWDSVLAPLRELESGTTGGVVHSETNQTMSAESSKSNSFVPTRSSLEDIEFETRALTEPLPTNQQAYRSHPLYALERWLNRYQVLHPKGPILGFCSGLPVYPRTCVQPLKTKGRWLREGLQVKANEHPAKVLKSSVKKLEKVQGSAVDYDDCSDSKENIELYGKWQLEPLNLPHAVNGIVPKNERGQVEVWSEKCLPPGTVHLRFPKAFAVAKRLEIDYAPAMVGFEFKNGRSHPVFDGIVVCAEFKDVLLEAYAEVEERTRAEEKKMDEARALSRWYQLLSSMVTRKRLNNRYNNSLPLETTSTNNQPRDNKELNAMVSGPDTAKVEVPSYRQTIEHQHVFLKEHESFDEESSLLTKRCQCGFSVQVEQL</sequence>
<dbReference type="InterPro" id="IPR038765">
    <property type="entry name" value="Papain-like_cys_pep_sf"/>
</dbReference>
<reference evidence="10" key="1">
    <citation type="submission" date="2023-10" db="EMBL/GenBank/DDBJ databases">
        <title>Chromosome-level genome of the transformable northern wattle, Acacia crassicarpa.</title>
        <authorList>
            <person name="Massaro I."/>
            <person name="Sinha N.R."/>
            <person name="Poethig S."/>
            <person name="Leichty A.R."/>
        </authorList>
    </citation>
    <scope>NUCLEOTIDE SEQUENCE</scope>
    <source>
        <strain evidence="10">Acra3RX</strain>
        <tissue evidence="10">Leaf</tissue>
    </source>
</reference>
<dbReference type="InterPro" id="IPR018326">
    <property type="entry name" value="Rad4_beta-hairpin_dom1"/>
</dbReference>